<gene>
    <name evidence="2" type="ORF">HAX54_026589</name>
</gene>
<dbReference type="Proteomes" id="UP000823775">
    <property type="component" value="Unassembled WGS sequence"/>
</dbReference>
<protein>
    <recommendedName>
        <fullName evidence="4">Secreted protein</fullName>
    </recommendedName>
</protein>
<evidence type="ECO:0000313" key="2">
    <source>
        <dbReference type="EMBL" id="MCD9640878.1"/>
    </source>
</evidence>
<accession>A0ABS8V1F9</accession>
<keyword evidence="1" id="KW-0732">Signal</keyword>
<evidence type="ECO:0000313" key="3">
    <source>
        <dbReference type="Proteomes" id="UP000823775"/>
    </source>
</evidence>
<comment type="caution">
    <text evidence="2">The sequence shown here is derived from an EMBL/GenBank/DDBJ whole genome shotgun (WGS) entry which is preliminary data.</text>
</comment>
<organism evidence="2 3">
    <name type="scientific">Datura stramonium</name>
    <name type="common">Jimsonweed</name>
    <name type="synonym">Common thornapple</name>
    <dbReference type="NCBI Taxonomy" id="4076"/>
    <lineage>
        <taxon>Eukaryota</taxon>
        <taxon>Viridiplantae</taxon>
        <taxon>Streptophyta</taxon>
        <taxon>Embryophyta</taxon>
        <taxon>Tracheophyta</taxon>
        <taxon>Spermatophyta</taxon>
        <taxon>Magnoliopsida</taxon>
        <taxon>eudicotyledons</taxon>
        <taxon>Gunneridae</taxon>
        <taxon>Pentapetalae</taxon>
        <taxon>asterids</taxon>
        <taxon>lamiids</taxon>
        <taxon>Solanales</taxon>
        <taxon>Solanaceae</taxon>
        <taxon>Solanoideae</taxon>
        <taxon>Datureae</taxon>
        <taxon>Datura</taxon>
    </lineage>
</organism>
<evidence type="ECO:0000256" key="1">
    <source>
        <dbReference type="SAM" id="SignalP"/>
    </source>
</evidence>
<sequence>MEVWLWLAVCVLAGNNGGRERVVDGDDIMSEKMKKKRRRSRPVIWRGKDGGLVAKMRGEAVVVVVFPTYWCGWPEMRKREMKSGGGLSELVVFRLGGVVCDGKAVGVGRTREIERRDDVCARRRRRGREGRREGCGG</sequence>
<evidence type="ECO:0008006" key="4">
    <source>
        <dbReference type="Google" id="ProtNLM"/>
    </source>
</evidence>
<feature type="signal peptide" evidence="1">
    <location>
        <begin position="1"/>
        <end position="17"/>
    </location>
</feature>
<reference evidence="2 3" key="1">
    <citation type="journal article" date="2021" name="BMC Genomics">
        <title>Datura genome reveals duplications of psychoactive alkaloid biosynthetic genes and high mutation rate following tissue culture.</title>
        <authorList>
            <person name="Rajewski A."/>
            <person name="Carter-House D."/>
            <person name="Stajich J."/>
            <person name="Litt A."/>
        </authorList>
    </citation>
    <scope>NUCLEOTIDE SEQUENCE [LARGE SCALE GENOMIC DNA]</scope>
    <source>
        <strain evidence="2">AR-01</strain>
    </source>
</reference>
<name>A0ABS8V1F9_DATST</name>
<proteinExistence type="predicted"/>
<keyword evidence="3" id="KW-1185">Reference proteome</keyword>
<dbReference type="EMBL" id="JACEIK010003227">
    <property type="protein sequence ID" value="MCD9640878.1"/>
    <property type="molecule type" value="Genomic_DNA"/>
</dbReference>
<feature type="chain" id="PRO_5045561429" description="Secreted protein" evidence="1">
    <location>
        <begin position="18"/>
        <end position="137"/>
    </location>
</feature>